<keyword evidence="2" id="KW-0378">Hydrolase</keyword>
<dbReference type="GO" id="GO:0046872">
    <property type="term" value="F:metal ion binding"/>
    <property type="evidence" value="ECO:0007669"/>
    <property type="project" value="UniProtKB-KW"/>
</dbReference>
<dbReference type="PANTHER" id="PTHR12395">
    <property type="entry name" value="DOM-3 RELATED"/>
    <property type="match status" value="1"/>
</dbReference>
<dbReference type="GO" id="GO:0005829">
    <property type="term" value="C:cytosol"/>
    <property type="evidence" value="ECO:0007669"/>
    <property type="project" value="TreeGrafter"/>
</dbReference>
<dbReference type="PANTHER" id="PTHR12395:SF9">
    <property type="entry name" value="DECAPPING AND EXORIBONUCLEASE PROTEIN"/>
    <property type="match status" value="1"/>
</dbReference>
<protein>
    <recommendedName>
        <fullName evidence="2">Decapping nuclease</fullName>
        <ecNumber evidence="2">3.6.1.-</ecNumber>
    </recommendedName>
</protein>
<sequence length="382" mass="44636">MYSNYKLLEVKLRMPNDEDTFPVVKEPINVGVYSVSPEGVFENCNKRMRFFQPLVTCPFALGANENLLQDEDVANRSYLDTLLLFLTSTQERRQMIRNTEFVCSRDVLVLLLCTPYDRKKKWSIAVSKYRNTIYMCLVPDEDVVEQLDNRRIRILYKNSLLKKLQQHCLVSRVEDLNRIEDYEQRTENGQLYGVFKTTFGDSHLLFDAPVIAENTNNYALNGKLKNCSLTNTDSIGQPTTFVDLRLRQDTMSGPEWVAHYTNEMILWWAECFLTGIKTIHVAQHDKDLIVKRFHDLVARDFHLECKKHWSSYACANFMSRFLMDIKKLMAPVDSPNAVYMVEYDPKGEGITYRVEAERNEHTFIPDWYTKKFKLNGSSSMPF</sequence>
<keyword evidence="2" id="KW-0547">Nucleotide-binding</keyword>
<dbReference type="InterPro" id="IPR039039">
    <property type="entry name" value="RAI1-like_fam"/>
</dbReference>
<evidence type="ECO:0000313" key="5">
    <source>
        <dbReference type="RefSeq" id="XP_034110295.1"/>
    </source>
</evidence>
<dbReference type="GO" id="GO:0004518">
    <property type="term" value="F:nuclease activity"/>
    <property type="evidence" value="ECO:0007669"/>
    <property type="project" value="UniProtKB-KW"/>
</dbReference>
<keyword evidence="2" id="KW-0540">Nuclease</keyword>
<comment type="subcellular location">
    <subcellularLocation>
        <location evidence="2">Nucleus</location>
    </subcellularLocation>
</comment>
<comment type="cofactor">
    <cofactor evidence="2">
        <name>a divalent metal cation</name>
        <dbReference type="ChEBI" id="CHEBI:60240"/>
    </cofactor>
</comment>
<reference evidence="5" key="1">
    <citation type="submission" date="2025-08" db="UniProtKB">
        <authorList>
            <consortium name="RefSeq"/>
        </authorList>
    </citation>
    <scope>IDENTIFICATION</scope>
    <source>
        <strain evidence="5">15112-1751.03</strain>
        <tissue evidence="5">Whole Adult</tissue>
    </source>
</reference>
<accession>A0A6P8XFN1</accession>
<dbReference type="OrthoDB" id="5853397at2759"/>
<dbReference type="GO" id="GO:0000166">
    <property type="term" value="F:nucleotide binding"/>
    <property type="evidence" value="ECO:0007669"/>
    <property type="project" value="UniProtKB-KW"/>
</dbReference>
<evidence type="ECO:0000259" key="3">
    <source>
        <dbReference type="Pfam" id="PF08652"/>
    </source>
</evidence>
<dbReference type="GO" id="GO:0003723">
    <property type="term" value="F:RNA binding"/>
    <property type="evidence" value="ECO:0007669"/>
    <property type="project" value="UniProtKB-KW"/>
</dbReference>
<dbReference type="Proteomes" id="UP000515160">
    <property type="component" value="Chromosome 3"/>
</dbReference>
<dbReference type="GO" id="GO:0005634">
    <property type="term" value="C:nucleus"/>
    <property type="evidence" value="ECO:0007669"/>
    <property type="project" value="UniProtKB-SubCell"/>
</dbReference>
<dbReference type="GO" id="GO:0016787">
    <property type="term" value="F:hydrolase activity"/>
    <property type="evidence" value="ECO:0007669"/>
    <property type="project" value="UniProtKB-KW"/>
</dbReference>
<dbReference type="AlphaFoldDB" id="A0A6P8XFN1"/>
<dbReference type="GO" id="GO:0000956">
    <property type="term" value="P:nuclear-transcribed mRNA catabolic process"/>
    <property type="evidence" value="ECO:0007669"/>
    <property type="project" value="TreeGrafter"/>
</dbReference>
<evidence type="ECO:0000256" key="1">
    <source>
        <dbReference type="ARBA" id="ARBA00006562"/>
    </source>
</evidence>
<keyword evidence="2" id="KW-0479">Metal-binding</keyword>
<proteinExistence type="inferred from homology"/>
<dbReference type="GO" id="GO:0110155">
    <property type="term" value="P:NAD-cap decapping"/>
    <property type="evidence" value="ECO:0007669"/>
    <property type="project" value="TreeGrafter"/>
</dbReference>
<keyword evidence="2" id="KW-0539">Nucleus</keyword>
<keyword evidence="4" id="KW-1185">Reference proteome</keyword>
<feature type="domain" description="RAI1-like" evidence="3">
    <location>
        <begin position="25"/>
        <end position="368"/>
    </location>
</feature>
<dbReference type="Pfam" id="PF08652">
    <property type="entry name" value="RAI1"/>
    <property type="match status" value="1"/>
</dbReference>
<comment type="function">
    <text evidence="2">Decapping enzyme for NAD-capped RNAs: specifically hydrolyzes the nicotinamide adenine dinucleotide (NAD) cap from a subset of RNAs by removing the entire NAD moiety from the 5'-end of an NAD-capped RNA.</text>
</comment>
<dbReference type="EC" id="3.6.1.-" evidence="2"/>
<evidence type="ECO:0000313" key="4">
    <source>
        <dbReference type="Proteomes" id="UP000515160"/>
    </source>
</evidence>
<dbReference type="RefSeq" id="XP_034110295.1">
    <property type="nucleotide sequence ID" value="XM_034254404.2"/>
</dbReference>
<evidence type="ECO:0000256" key="2">
    <source>
        <dbReference type="RuleBase" id="RU367113"/>
    </source>
</evidence>
<dbReference type="GeneID" id="117571923"/>
<keyword evidence="2" id="KW-0694">RNA-binding</keyword>
<comment type="similarity">
    <text evidence="1 2">Belongs to the DXO/Dom3Z family.</text>
</comment>
<name>A0A6P8XFN1_DROAB</name>
<dbReference type="InterPro" id="IPR013961">
    <property type="entry name" value="RAI1"/>
</dbReference>
<gene>
    <name evidence="5" type="primary">LOC117571923</name>
</gene>
<organism evidence="4 5">
    <name type="scientific">Drosophila albomicans</name>
    <name type="common">Fruit fly</name>
    <dbReference type="NCBI Taxonomy" id="7291"/>
    <lineage>
        <taxon>Eukaryota</taxon>
        <taxon>Metazoa</taxon>
        <taxon>Ecdysozoa</taxon>
        <taxon>Arthropoda</taxon>
        <taxon>Hexapoda</taxon>
        <taxon>Insecta</taxon>
        <taxon>Pterygota</taxon>
        <taxon>Neoptera</taxon>
        <taxon>Endopterygota</taxon>
        <taxon>Diptera</taxon>
        <taxon>Brachycera</taxon>
        <taxon>Muscomorpha</taxon>
        <taxon>Ephydroidea</taxon>
        <taxon>Drosophilidae</taxon>
        <taxon>Drosophila</taxon>
    </lineage>
</organism>